<feature type="transmembrane region" description="Helical" evidence="2">
    <location>
        <begin position="323"/>
        <end position="341"/>
    </location>
</feature>
<sequence>MLHNEAFPALFHKLNVPSTSVAMSKLMYPSLETKSSVNGRDKKTEKDRAHNLLTVKWAHAVNCQQLLDEALNGDYDMIEADIVLGKLFNNGPVMPIMAHPPLTSSDLSLDSFLLQIKLFNLNNPIKMKGIKLDFKSIDVFEGALDTLKLAIPEMTYPVWLNADIIKHTGNGIRAKPVDPKRFLAGCMQFKKAVLSIGWTTSEGPIEDFYTPDDITAMLTVIKENNINESDLSITFPVRAGLAANSKNVLHNLIREVEVTNRCTITIWSAPSDFVDTEKLRELILFFGPNRVYLDVPVALEDQLNLPGLRTNVCNSLSVGPCTSLLYFSLASIGVILISLLVKKSRI</sequence>
<keyword evidence="2" id="KW-0812">Transmembrane</keyword>
<dbReference type="PANTHER" id="PTHR21184">
    <property type="entry name" value="MENORIN (DENDRITIC BRANCHING PROTEIN)"/>
    <property type="match status" value="1"/>
</dbReference>
<dbReference type="AlphaFoldDB" id="A0A1B0A5Z3"/>
<dbReference type="Proteomes" id="UP000092445">
    <property type="component" value="Unassembled WGS sequence"/>
</dbReference>
<dbReference type="VEuPathDB" id="VectorBase:GPAI035469"/>
<accession>A0A1B0A5Z3</accession>
<evidence type="ECO:0000313" key="4">
    <source>
        <dbReference type="EnsemblMetazoa" id="GPAI035469-PA"/>
    </source>
</evidence>
<evidence type="ECO:0000313" key="5">
    <source>
        <dbReference type="Proteomes" id="UP000092445"/>
    </source>
</evidence>
<reference evidence="5" key="1">
    <citation type="submission" date="2014-03" db="EMBL/GenBank/DDBJ databases">
        <authorList>
            <person name="Aksoy S."/>
            <person name="Warren W."/>
            <person name="Wilson R.K."/>
        </authorList>
    </citation>
    <scope>NUCLEOTIDE SEQUENCE [LARGE SCALE GENOMIC DNA]</scope>
    <source>
        <strain evidence="5">IAEA</strain>
    </source>
</reference>
<reference evidence="4" key="2">
    <citation type="submission" date="2020-05" db="UniProtKB">
        <authorList>
            <consortium name="EnsemblMetazoa"/>
        </authorList>
    </citation>
    <scope>IDENTIFICATION</scope>
    <source>
        <strain evidence="4">IAEA</strain>
    </source>
</reference>
<dbReference type="STRING" id="7398.A0A1B0A5Z3"/>
<evidence type="ECO:0000256" key="1">
    <source>
        <dbReference type="ARBA" id="ARBA00044953"/>
    </source>
</evidence>
<dbReference type="GO" id="GO:0005615">
    <property type="term" value="C:extracellular space"/>
    <property type="evidence" value="ECO:0007669"/>
    <property type="project" value="TreeGrafter"/>
</dbReference>
<evidence type="ECO:0000259" key="3">
    <source>
        <dbReference type="Pfam" id="PF10223"/>
    </source>
</evidence>
<proteinExistence type="inferred from homology"/>
<keyword evidence="5" id="KW-1185">Reference proteome</keyword>
<dbReference type="PANTHER" id="PTHR21184:SF6">
    <property type="entry name" value="CONSERVED PLASMA MEMBRANE PROTEIN"/>
    <property type="match status" value="1"/>
</dbReference>
<organism evidence="4 5">
    <name type="scientific">Glossina pallidipes</name>
    <name type="common">Tsetse fly</name>
    <dbReference type="NCBI Taxonomy" id="7398"/>
    <lineage>
        <taxon>Eukaryota</taxon>
        <taxon>Metazoa</taxon>
        <taxon>Ecdysozoa</taxon>
        <taxon>Arthropoda</taxon>
        <taxon>Hexapoda</taxon>
        <taxon>Insecta</taxon>
        <taxon>Pterygota</taxon>
        <taxon>Neoptera</taxon>
        <taxon>Endopterygota</taxon>
        <taxon>Diptera</taxon>
        <taxon>Brachycera</taxon>
        <taxon>Muscomorpha</taxon>
        <taxon>Hippoboscoidea</taxon>
        <taxon>Glossinidae</taxon>
        <taxon>Glossina</taxon>
    </lineage>
</organism>
<dbReference type="EnsemblMetazoa" id="GPAI035469-RA">
    <property type="protein sequence ID" value="GPAI035469-PA"/>
    <property type="gene ID" value="GPAI035469"/>
</dbReference>
<keyword evidence="2" id="KW-0472">Membrane</keyword>
<dbReference type="Pfam" id="PF10223">
    <property type="entry name" value="Menorin_N"/>
    <property type="match status" value="1"/>
</dbReference>
<protein>
    <recommendedName>
        <fullName evidence="3">Menorin-like domain-containing protein</fullName>
    </recommendedName>
</protein>
<keyword evidence="2" id="KW-1133">Transmembrane helix</keyword>
<feature type="domain" description="Menorin-like" evidence="3">
    <location>
        <begin position="51"/>
        <end position="298"/>
    </location>
</feature>
<comment type="similarity">
    <text evidence="1">Belongs to the menorin family.</text>
</comment>
<dbReference type="InterPro" id="IPR019356">
    <property type="entry name" value="Menorin_dom"/>
</dbReference>
<evidence type="ECO:0000256" key="2">
    <source>
        <dbReference type="SAM" id="Phobius"/>
    </source>
</evidence>
<name>A0A1B0A5Z3_GLOPL</name>